<proteinExistence type="predicted"/>
<gene>
    <name evidence="1" type="ORF">D9615_010251</name>
</gene>
<evidence type="ECO:0000313" key="2">
    <source>
        <dbReference type="Proteomes" id="UP000565441"/>
    </source>
</evidence>
<reference evidence="1 2" key="1">
    <citation type="journal article" date="2020" name="ISME J.">
        <title>Uncovering the hidden diversity of litter-decomposition mechanisms in mushroom-forming fungi.</title>
        <authorList>
            <person name="Floudas D."/>
            <person name="Bentzer J."/>
            <person name="Ahren D."/>
            <person name="Johansson T."/>
            <person name="Persson P."/>
            <person name="Tunlid A."/>
        </authorList>
    </citation>
    <scope>NUCLEOTIDE SEQUENCE [LARGE SCALE GENOMIC DNA]</scope>
    <source>
        <strain evidence="1 2">CBS 661.87</strain>
    </source>
</reference>
<dbReference type="AlphaFoldDB" id="A0A8H5LU49"/>
<keyword evidence="2" id="KW-1185">Reference proteome</keyword>
<organism evidence="1 2">
    <name type="scientific">Tricholomella constricta</name>
    <dbReference type="NCBI Taxonomy" id="117010"/>
    <lineage>
        <taxon>Eukaryota</taxon>
        <taxon>Fungi</taxon>
        <taxon>Dikarya</taxon>
        <taxon>Basidiomycota</taxon>
        <taxon>Agaricomycotina</taxon>
        <taxon>Agaricomycetes</taxon>
        <taxon>Agaricomycetidae</taxon>
        <taxon>Agaricales</taxon>
        <taxon>Tricholomatineae</taxon>
        <taxon>Lyophyllaceae</taxon>
        <taxon>Tricholomella</taxon>
    </lineage>
</organism>
<sequence>MPQCGLCSSPSLLFPYNKTKNHHDQSRIGHVQRFGLPAEARSRTALRPTHPPNLQYACLDDVPAASFDVTITPPQIPALTDSPNGVDLGYADLWIYVSTYNTLTQEETPPHPFNSLSIHK</sequence>
<name>A0A8H5LU49_9AGAR</name>
<comment type="caution">
    <text evidence="1">The sequence shown here is derived from an EMBL/GenBank/DDBJ whole genome shotgun (WGS) entry which is preliminary data.</text>
</comment>
<accession>A0A8H5LU49</accession>
<dbReference type="EMBL" id="JAACJP010000055">
    <property type="protein sequence ID" value="KAF5369667.1"/>
    <property type="molecule type" value="Genomic_DNA"/>
</dbReference>
<dbReference type="Proteomes" id="UP000565441">
    <property type="component" value="Unassembled WGS sequence"/>
</dbReference>
<evidence type="ECO:0000313" key="1">
    <source>
        <dbReference type="EMBL" id="KAF5369667.1"/>
    </source>
</evidence>
<protein>
    <submittedName>
        <fullName evidence="1">Uncharacterized protein</fullName>
    </submittedName>
</protein>